<feature type="domain" description="Large ribosomal subunit protein eL20" evidence="1">
    <location>
        <begin position="18"/>
        <end position="91"/>
    </location>
</feature>
<accession>G0QNG8</accession>
<sequence length="143" mass="16760">MVKGSQHPKDSSLQMHIRQFVVSAAKLPISQDAPEILQMRVFATDEVTAKTKFWKNLIKFRDTTLNGAVSQLHMEMAGNHRAKFDTIQIIRTTTLTKRNIIRRPKSLEMRDSKLKFPIIKTIHRHSDRKYRKVYQAQRPKTYV</sequence>
<evidence type="ECO:0000313" key="3">
    <source>
        <dbReference type="Proteomes" id="UP000008983"/>
    </source>
</evidence>
<dbReference type="STRING" id="857967.G0QNG8"/>
<dbReference type="GO" id="GO:0005840">
    <property type="term" value="C:ribosome"/>
    <property type="evidence" value="ECO:0007669"/>
    <property type="project" value="InterPro"/>
</dbReference>
<dbReference type="RefSeq" id="XP_004037216.1">
    <property type="nucleotide sequence ID" value="XM_004037168.1"/>
</dbReference>
<proteinExistence type="predicted"/>
<gene>
    <name evidence="2" type="ORF">IMG5_058490</name>
</gene>
<dbReference type="GO" id="GO:0003735">
    <property type="term" value="F:structural constituent of ribosome"/>
    <property type="evidence" value="ECO:0007669"/>
    <property type="project" value="InterPro"/>
</dbReference>
<keyword evidence="3" id="KW-1185">Reference proteome</keyword>
<dbReference type="PANTHER" id="PTHR10052">
    <property type="entry name" value="60S RIBOSOMAL PROTEIN L18A"/>
    <property type="match status" value="1"/>
</dbReference>
<dbReference type="SUPFAM" id="SSF160374">
    <property type="entry name" value="RplX-like"/>
    <property type="match status" value="1"/>
</dbReference>
<reference evidence="2 3" key="1">
    <citation type="submission" date="2011-07" db="EMBL/GenBank/DDBJ databases">
        <authorList>
            <person name="Coyne R."/>
            <person name="Brami D."/>
            <person name="Johnson J."/>
            <person name="Hostetler J."/>
            <person name="Hannick L."/>
            <person name="Clark T."/>
            <person name="Cassidy-Hanley D."/>
            <person name="Inman J."/>
        </authorList>
    </citation>
    <scope>NUCLEOTIDE SEQUENCE [LARGE SCALE GENOMIC DNA]</scope>
    <source>
        <strain evidence="2 3">G5</strain>
    </source>
</reference>
<dbReference type="EMBL" id="GL983488">
    <property type="protein sequence ID" value="EGR33230.1"/>
    <property type="molecule type" value="Genomic_DNA"/>
</dbReference>
<evidence type="ECO:0000313" key="2">
    <source>
        <dbReference type="EMBL" id="EGR33230.1"/>
    </source>
</evidence>
<name>G0QNG8_ICHMU</name>
<protein>
    <recommendedName>
        <fullName evidence="1">Large ribosomal subunit protein eL20 domain-containing protein</fullName>
    </recommendedName>
</protein>
<dbReference type="OMA" id="CRRPVVK"/>
<dbReference type="Pfam" id="PF01775">
    <property type="entry name" value="Ribosomal_L18A"/>
    <property type="match status" value="1"/>
</dbReference>
<dbReference type="FunCoup" id="G0QNG8">
    <property type="interactions" value="450"/>
</dbReference>
<dbReference type="InterPro" id="IPR023573">
    <property type="entry name" value="Ribosomal_eL20_dom"/>
</dbReference>
<organism evidence="2 3">
    <name type="scientific">Ichthyophthirius multifiliis</name>
    <name type="common">White spot disease agent</name>
    <name type="synonym">Ich</name>
    <dbReference type="NCBI Taxonomy" id="5932"/>
    <lineage>
        <taxon>Eukaryota</taxon>
        <taxon>Sar</taxon>
        <taxon>Alveolata</taxon>
        <taxon>Ciliophora</taxon>
        <taxon>Intramacronucleata</taxon>
        <taxon>Oligohymenophorea</taxon>
        <taxon>Hymenostomatida</taxon>
        <taxon>Ophryoglenina</taxon>
        <taxon>Ichthyophthirius</taxon>
    </lineage>
</organism>
<dbReference type="OrthoDB" id="303909at2759"/>
<dbReference type="Gene3D" id="3.10.20.10">
    <property type="match status" value="1"/>
</dbReference>
<dbReference type="AlphaFoldDB" id="G0QNG8"/>
<dbReference type="GO" id="GO:0006412">
    <property type="term" value="P:translation"/>
    <property type="evidence" value="ECO:0007669"/>
    <property type="project" value="InterPro"/>
</dbReference>
<dbReference type="InParanoid" id="G0QNG8"/>
<dbReference type="Proteomes" id="UP000008983">
    <property type="component" value="Unassembled WGS sequence"/>
</dbReference>
<dbReference type="InterPro" id="IPR021138">
    <property type="entry name" value="Ribosomal_eL20_eukaryotes"/>
</dbReference>
<dbReference type="GeneID" id="14909413"/>
<evidence type="ECO:0000259" key="1">
    <source>
        <dbReference type="Pfam" id="PF01775"/>
    </source>
</evidence>
<dbReference type="eggNOG" id="KOG0829">
    <property type="taxonomic scope" value="Eukaryota"/>
</dbReference>